<dbReference type="EMBL" id="CP046909">
    <property type="protein sequence ID" value="QGZ55112.1"/>
    <property type="molecule type" value="Genomic_DNA"/>
</dbReference>
<evidence type="ECO:0000313" key="1">
    <source>
        <dbReference type="EMBL" id="QGZ55112.1"/>
    </source>
</evidence>
<dbReference type="AlphaFoldDB" id="A0A7Z2G4Z2"/>
<sequence length="348" mass="39226">MGRPTGGKRRSKEDVQEAMVAKRLGLRRPEPWRSRAAKTNAVKATQSVVRAILAKEPNPLKLQLLGIFPGWFHNNLSEYVRGGQAMDQPHRLEIVLRGYKQKFLSRDQLRDLGCIVLADDESMAGAIDVAVDKYAKARERAKRTFDNGVDRLLKGFMPVKARPIGAVGRASAIPRAPRHAAEMEGNYTSWVAKIEKLGGRVTTDTWTPAWYEAFEAAEQKSIEDAWDAQWAAMSEWQREIEEAHLEQLLCDPWADEDEAGRNGVCQSAPIPAWHPYKVRRLKLWFGGREWSPWPRAIEDDWWAPVGGDDWSEFLDGHDTRLEARYLAAIEIEKARTVSPPGGPGALPN</sequence>
<reference evidence="1 2" key="1">
    <citation type="submission" date="2019-12" db="EMBL/GenBank/DDBJ databases">
        <title>Paraburkholderia acidiphila 7Q-K02 sp. nov and Paraburkholderia acidisoli DHF22 sp. nov., two strains isolated from forest soil.</title>
        <authorList>
            <person name="Gao Z."/>
            <person name="Qiu L."/>
        </authorList>
    </citation>
    <scope>NUCLEOTIDE SEQUENCE [LARGE SCALE GENOMIC DNA]</scope>
    <source>
        <strain evidence="1 2">7Q-K02</strain>
    </source>
</reference>
<dbReference type="Proteomes" id="UP000434209">
    <property type="component" value="Chromosome 1"/>
</dbReference>
<dbReference type="RefSeq" id="WP_158758200.1">
    <property type="nucleotide sequence ID" value="NZ_CP046909.1"/>
</dbReference>
<protein>
    <submittedName>
        <fullName evidence="1">Uncharacterized protein</fullName>
    </submittedName>
</protein>
<evidence type="ECO:0000313" key="2">
    <source>
        <dbReference type="Proteomes" id="UP000434209"/>
    </source>
</evidence>
<dbReference type="KEGG" id="pacp:FAZ97_09375"/>
<gene>
    <name evidence="1" type="ORF">FAZ97_09375</name>
</gene>
<keyword evidence="2" id="KW-1185">Reference proteome</keyword>
<name>A0A7Z2G4Z2_9BURK</name>
<proteinExistence type="predicted"/>
<organism evidence="1 2">
    <name type="scientific">Paraburkholderia acidiphila</name>
    <dbReference type="NCBI Taxonomy" id="2571747"/>
    <lineage>
        <taxon>Bacteria</taxon>
        <taxon>Pseudomonadati</taxon>
        <taxon>Pseudomonadota</taxon>
        <taxon>Betaproteobacteria</taxon>
        <taxon>Burkholderiales</taxon>
        <taxon>Burkholderiaceae</taxon>
        <taxon>Paraburkholderia</taxon>
    </lineage>
</organism>
<accession>A0A7Z2G4Z2</accession>